<dbReference type="AlphaFoldDB" id="A0A1I0HMM4"/>
<organism evidence="4 5">
    <name type="scientific">[Clostridium] aminophilum</name>
    <dbReference type="NCBI Taxonomy" id="1526"/>
    <lineage>
        <taxon>Bacteria</taxon>
        <taxon>Bacillati</taxon>
        <taxon>Bacillota</taxon>
        <taxon>Clostridia</taxon>
        <taxon>Lachnospirales</taxon>
        <taxon>Lachnospiraceae</taxon>
    </lineage>
</organism>
<evidence type="ECO:0000313" key="5">
    <source>
        <dbReference type="Proteomes" id="UP000199820"/>
    </source>
</evidence>
<dbReference type="RefSeq" id="WP_083378946.1">
    <property type="nucleotide sequence ID" value="NZ_FOIL01000052.1"/>
</dbReference>
<protein>
    <recommendedName>
        <fullName evidence="3">AIG1-type G domain-containing protein</fullName>
    </recommendedName>
</protein>
<keyword evidence="2" id="KW-0175">Coiled coil</keyword>
<proteinExistence type="predicted"/>
<feature type="domain" description="AIG1-type G" evidence="3">
    <location>
        <begin position="77"/>
        <end position="245"/>
    </location>
</feature>
<sequence>MINETLGSVIQDSMKLLSGENQNIEKEVDVEVNEKHKKERKSIYDLLEEEIMALDISDAEKAKRLSRLIKVRNKTVNIMLTGATGAGKSSTINAIFNMDVAKVGVGVDPETSVIEKFEMDNLVVWDTPGLGDGVSDESISRAILEKLNELDEEGNPLIDLVVVIMDASSKDLGTSYNLINSILIPALGDDAKERILIALNQADVAMKGNHWNEEENAPDEVLREFLKKKADSIMNRVLAATGLRIRPIFYCAGYKEEGGEQRKPYNLTKLLYYIIKAVPKSKRIALADNINDEDDHWLHDDDECDYKENIRLSFEDSVWDCISDGIDKGTEIGGKLLGIPGIIIGATVGAAAGTIKGVFGLIFG</sequence>
<accession>A0A1I0HMM4</accession>
<name>A0A1I0HMM4_9FIRM</name>
<dbReference type="Pfam" id="PF04548">
    <property type="entry name" value="AIG1"/>
    <property type="match status" value="1"/>
</dbReference>
<evidence type="ECO:0000313" key="4">
    <source>
        <dbReference type="EMBL" id="SET84379.1"/>
    </source>
</evidence>
<dbReference type="Gene3D" id="3.40.50.300">
    <property type="entry name" value="P-loop containing nucleotide triphosphate hydrolases"/>
    <property type="match status" value="1"/>
</dbReference>
<evidence type="ECO:0000256" key="1">
    <source>
        <dbReference type="ARBA" id="ARBA00022741"/>
    </source>
</evidence>
<dbReference type="GO" id="GO:0005525">
    <property type="term" value="F:GTP binding"/>
    <property type="evidence" value="ECO:0007669"/>
    <property type="project" value="InterPro"/>
</dbReference>
<keyword evidence="1" id="KW-0547">Nucleotide-binding</keyword>
<dbReference type="InterPro" id="IPR006703">
    <property type="entry name" value="G_AIG1"/>
</dbReference>
<dbReference type="InterPro" id="IPR027417">
    <property type="entry name" value="P-loop_NTPase"/>
</dbReference>
<keyword evidence="5" id="KW-1185">Reference proteome</keyword>
<reference evidence="4 5" key="1">
    <citation type="submission" date="2016-10" db="EMBL/GenBank/DDBJ databases">
        <authorList>
            <person name="de Groot N.N."/>
        </authorList>
    </citation>
    <scope>NUCLEOTIDE SEQUENCE [LARGE SCALE GENOMIC DNA]</scope>
    <source>
        <strain evidence="4 5">KH1P1</strain>
    </source>
</reference>
<gene>
    <name evidence="4" type="ORF">SAMN04487771_10527</name>
</gene>
<dbReference type="SUPFAM" id="SSF52540">
    <property type="entry name" value="P-loop containing nucleoside triphosphate hydrolases"/>
    <property type="match status" value="1"/>
</dbReference>
<evidence type="ECO:0000259" key="3">
    <source>
        <dbReference type="Pfam" id="PF04548"/>
    </source>
</evidence>
<dbReference type="Proteomes" id="UP000199820">
    <property type="component" value="Unassembled WGS sequence"/>
</dbReference>
<dbReference type="EMBL" id="FOIL01000052">
    <property type="protein sequence ID" value="SET84379.1"/>
    <property type="molecule type" value="Genomic_DNA"/>
</dbReference>
<evidence type="ECO:0000256" key="2">
    <source>
        <dbReference type="SAM" id="Coils"/>
    </source>
</evidence>
<feature type="coiled-coil region" evidence="2">
    <location>
        <begin position="14"/>
        <end position="41"/>
    </location>
</feature>